<evidence type="ECO:0000313" key="1">
    <source>
        <dbReference type="EMBL" id="KKL89545.1"/>
    </source>
</evidence>
<dbReference type="EMBL" id="LAZR01020257">
    <property type="protein sequence ID" value="KKL89545.1"/>
    <property type="molecule type" value="Genomic_DNA"/>
</dbReference>
<accession>A0A0F9I6X0</accession>
<reference evidence="1" key="1">
    <citation type="journal article" date="2015" name="Nature">
        <title>Complex archaea that bridge the gap between prokaryotes and eukaryotes.</title>
        <authorList>
            <person name="Spang A."/>
            <person name="Saw J.H."/>
            <person name="Jorgensen S.L."/>
            <person name="Zaremba-Niedzwiedzka K."/>
            <person name="Martijn J."/>
            <person name="Lind A.E."/>
            <person name="van Eijk R."/>
            <person name="Schleper C."/>
            <person name="Guy L."/>
            <person name="Ettema T.J."/>
        </authorList>
    </citation>
    <scope>NUCLEOTIDE SEQUENCE</scope>
</reference>
<name>A0A0F9I6X0_9ZZZZ</name>
<organism evidence="1">
    <name type="scientific">marine sediment metagenome</name>
    <dbReference type="NCBI Taxonomy" id="412755"/>
    <lineage>
        <taxon>unclassified sequences</taxon>
        <taxon>metagenomes</taxon>
        <taxon>ecological metagenomes</taxon>
    </lineage>
</organism>
<protein>
    <submittedName>
        <fullName evidence="1">Uncharacterized protein</fullName>
    </submittedName>
</protein>
<dbReference type="AlphaFoldDB" id="A0A0F9I6X0"/>
<proteinExistence type="predicted"/>
<comment type="caution">
    <text evidence="1">The sequence shown here is derived from an EMBL/GenBank/DDBJ whole genome shotgun (WGS) entry which is preliminary data.</text>
</comment>
<sequence>MATTMWLGANGDTGYSIDHLPPLDYLRRQAAIRDDAFKGVWVALAMVGVHYCGLKPWALPNPDVLAAMPSSTDREVVKAMGDEHGD</sequence>
<gene>
    <name evidence="1" type="ORF">LCGC14_1913630</name>
</gene>